<dbReference type="InterPro" id="IPR011009">
    <property type="entry name" value="Kinase-like_dom_sf"/>
</dbReference>
<dbReference type="OrthoDB" id="5201356at2759"/>
<dbReference type="AlphaFoldDB" id="A0A2P5HHZ4"/>
<protein>
    <submittedName>
        <fullName evidence="1">Uncharacterized protein</fullName>
    </submittedName>
</protein>
<dbReference type="SUPFAM" id="SSF56112">
    <property type="entry name" value="Protein kinase-like (PK-like)"/>
    <property type="match status" value="1"/>
</dbReference>
<dbReference type="PANTHER" id="PTHR21310">
    <property type="entry name" value="AMINOGLYCOSIDE PHOSPHOTRANSFERASE-RELATED-RELATED"/>
    <property type="match status" value="1"/>
</dbReference>
<dbReference type="Proteomes" id="UP000094444">
    <property type="component" value="Unassembled WGS sequence"/>
</dbReference>
<name>A0A2P5HHZ4_DIAHE</name>
<organism evidence="1 2">
    <name type="scientific">Diaporthe helianthi</name>
    <dbReference type="NCBI Taxonomy" id="158607"/>
    <lineage>
        <taxon>Eukaryota</taxon>
        <taxon>Fungi</taxon>
        <taxon>Dikarya</taxon>
        <taxon>Ascomycota</taxon>
        <taxon>Pezizomycotina</taxon>
        <taxon>Sordariomycetes</taxon>
        <taxon>Sordariomycetidae</taxon>
        <taxon>Diaporthales</taxon>
        <taxon>Diaporthaceae</taxon>
        <taxon>Diaporthe</taxon>
    </lineage>
</organism>
<reference evidence="1" key="1">
    <citation type="submission" date="2017-09" db="EMBL/GenBank/DDBJ databases">
        <title>Polyketide synthases of a Diaporthe helianthi virulent isolate.</title>
        <authorList>
            <person name="Baroncelli R."/>
        </authorList>
    </citation>
    <scope>NUCLEOTIDE SEQUENCE [LARGE SCALE GENOMIC DNA]</scope>
    <source>
        <strain evidence="1">7/96</strain>
    </source>
</reference>
<sequence length="328" mass="37770">MEEEQLTTGWKPNRDEIVAALSDHLDSFEQRSPSHRFRMPTGFQFTNGHLPPGKGRVWIKFNFDVLRMQWQANTQAWAHERITKDENTHARFHVPRVYDFFETSINEFKYGLIVMEFADGVTVHDIETKIIRSSNMSQEEKQKKIGLCKDRVVEAVCLLYSLTPPEDAAPGPYGGGLATSLVWGREEPESPREYGSVQDLQNWINSENERVSPTELQGLDPALEDRTNDLQTNPGYPPIDLVSEDLRLCHGDMNLRNFIMEDGEDPTSRLVIIDFEHVNFLPTSFLIYSSWLTRDAHISRGIRLVANLEVNEDTVQALHNIRIHRPLW</sequence>
<comment type="caution">
    <text evidence="1">The sequence shown here is derived from an EMBL/GenBank/DDBJ whole genome shotgun (WGS) entry which is preliminary data.</text>
</comment>
<evidence type="ECO:0000313" key="2">
    <source>
        <dbReference type="Proteomes" id="UP000094444"/>
    </source>
</evidence>
<dbReference type="InParanoid" id="A0A2P5HHZ4"/>
<accession>A0A2P5HHZ4</accession>
<dbReference type="PANTHER" id="PTHR21310:SF39">
    <property type="entry name" value="AMINOGLYCOSIDE PHOSPHOTRANSFERASE DOMAIN-CONTAINING PROTEIN"/>
    <property type="match status" value="1"/>
</dbReference>
<dbReference type="EMBL" id="MAVT02001948">
    <property type="protein sequence ID" value="POS69866.1"/>
    <property type="molecule type" value="Genomic_DNA"/>
</dbReference>
<gene>
    <name evidence="1" type="ORF">DHEL01_v211741</name>
</gene>
<keyword evidence="2" id="KW-1185">Reference proteome</keyword>
<evidence type="ECO:0000313" key="1">
    <source>
        <dbReference type="EMBL" id="POS69866.1"/>
    </source>
</evidence>
<proteinExistence type="predicted"/>
<dbReference type="InterPro" id="IPR051678">
    <property type="entry name" value="AGP_Transferase"/>
</dbReference>